<dbReference type="RefSeq" id="WP_101333809.1">
    <property type="nucleotide sequence ID" value="NZ_PJNI01000003.1"/>
</dbReference>
<protein>
    <submittedName>
        <fullName evidence="1">Uncharacterized protein</fullName>
    </submittedName>
</protein>
<dbReference type="Pfam" id="PF20205">
    <property type="entry name" value="DUF6567"/>
    <property type="match status" value="1"/>
</dbReference>
<gene>
    <name evidence="1" type="ORF">CW751_04535</name>
</gene>
<dbReference type="OrthoDB" id="1117313at2"/>
<reference evidence="1 2" key="1">
    <citation type="submission" date="2017-12" db="EMBL/GenBank/DDBJ databases">
        <title>The draft genome sequence of Brumimicrobium saltpan LHR20.</title>
        <authorList>
            <person name="Do Z.-J."/>
            <person name="Luo H.-R."/>
        </authorList>
    </citation>
    <scope>NUCLEOTIDE SEQUENCE [LARGE SCALE GENOMIC DNA]</scope>
    <source>
        <strain evidence="1 2">LHR20</strain>
    </source>
</reference>
<organism evidence="1 2">
    <name type="scientific">Brumimicrobium salinarum</name>
    <dbReference type="NCBI Taxonomy" id="2058658"/>
    <lineage>
        <taxon>Bacteria</taxon>
        <taxon>Pseudomonadati</taxon>
        <taxon>Bacteroidota</taxon>
        <taxon>Flavobacteriia</taxon>
        <taxon>Flavobacteriales</taxon>
        <taxon>Crocinitomicaceae</taxon>
        <taxon>Brumimicrobium</taxon>
    </lineage>
</organism>
<dbReference type="EMBL" id="PJNI01000003">
    <property type="protein sequence ID" value="PKR81328.1"/>
    <property type="molecule type" value="Genomic_DNA"/>
</dbReference>
<dbReference type="PROSITE" id="PS51257">
    <property type="entry name" value="PROKAR_LIPOPROTEIN"/>
    <property type="match status" value="1"/>
</dbReference>
<evidence type="ECO:0000313" key="1">
    <source>
        <dbReference type="EMBL" id="PKR81328.1"/>
    </source>
</evidence>
<sequence length="268" mass="30023">MKLATHILGIIIISLTISSCAFHSGLMTGNAALNDANFKTVDYAIGSSETTKVFGFGSVATDGLMLEAKRNMYESYPLNPGQAYANVSVDFKTAYFLVVVKTKAIITADVVDFNENLVLDSVTPAFPAEIYDHSNALPDLANDVVFYEKESIFHSGEIVRFNKKRAKVLVNNQFNKLKVKRFKYGRLFFQHNKFKHIGDEFNIGDLINFYLVEGSGYTKLKIQQAGKLIAVGKKSVLIEYLELDKKILKKVNIENLISESDLLKEKEQ</sequence>
<dbReference type="AlphaFoldDB" id="A0A2I0R430"/>
<name>A0A2I0R430_9FLAO</name>
<dbReference type="InterPro" id="IPR046697">
    <property type="entry name" value="DUF6567"/>
</dbReference>
<comment type="caution">
    <text evidence="1">The sequence shown here is derived from an EMBL/GenBank/DDBJ whole genome shotgun (WGS) entry which is preliminary data.</text>
</comment>
<dbReference type="Proteomes" id="UP000236654">
    <property type="component" value="Unassembled WGS sequence"/>
</dbReference>
<keyword evidence="2" id="KW-1185">Reference proteome</keyword>
<accession>A0A2I0R430</accession>
<evidence type="ECO:0000313" key="2">
    <source>
        <dbReference type="Proteomes" id="UP000236654"/>
    </source>
</evidence>
<proteinExistence type="predicted"/>